<accession>A0A392VUW5</accession>
<organism evidence="1 2">
    <name type="scientific">Trifolium medium</name>
    <dbReference type="NCBI Taxonomy" id="97028"/>
    <lineage>
        <taxon>Eukaryota</taxon>
        <taxon>Viridiplantae</taxon>
        <taxon>Streptophyta</taxon>
        <taxon>Embryophyta</taxon>
        <taxon>Tracheophyta</taxon>
        <taxon>Spermatophyta</taxon>
        <taxon>Magnoliopsida</taxon>
        <taxon>eudicotyledons</taxon>
        <taxon>Gunneridae</taxon>
        <taxon>Pentapetalae</taxon>
        <taxon>rosids</taxon>
        <taxon>fabids</taxon>
        <taxon>Fabales</taxon>
        <taxon>Fabaceae</taxon>
        <taxon>Papilionoideae</taxon>
        <taxon>50 kb inversion clade</taxon>
        <taxon>NPAAA clade</taxon>
        <taxon>Hologalegina</taxon>
        <taxon>IRL clade</taxon>
        <taxon>Trifolieae</taxon>
        <taxon>Trifolium</taxon>
    </lineage>
</organism>
<dbReference type="Proteomes" id="UP000265520">
    <property type="component" value="Unassembled WGS sequence"/>
</dbReference>
<keyword evidence="2" id="KW-1185">Reference proteome</keyword>
<comment type="caution">
    <text evidence="1">The sequence shown here is derived from an EMBL/GenBank/DDBJ whole genome shotgun (WGS) entry which is preliminary data.</text>
</comment>
<sequence>MFLATLPRYGYGTSTR</sequence>
<name>A0A392VUW5_9FABA</name>
<protein>
    <submittedName>
        <fullName evidence="1">Uncharacterized protein</fullName>
    </submittedName>
</protein>
<feature type="non-terminal residue" evidence="1">
    <location>
        <position position="16"/>
    </location>
</feature>
<evidence type="ECO:0000313" key="2">
    <source>
        <dbReference type="Proteomes" id="UP000265520"/>
    </source>
</evidence>
<evidence type="ECO:0000313" key="1">
    <source>
        <dbReference type="EMBL" id="MCI91249.1"/>
    </source>
</evidence>
<proteinExistence type="predicted"/>
<dbReference type="AlphaFoldDB" id="A0A392VUW5"/>
<dbReference type="EMBL" id="LXQA011266983">
    <property type="protein sequence ID" value="MCI91249.1"/>
    <property type="molecule type" value="Genomic_DNA"/>
</dbReference>
<reference evidence="1 2" key="1">
    <citation type="journal article" date="2018" name="Front. Plant Sci.">
        <title>Red Clover (Trifolium pratense) and Zigzag Clover (T. medium) - A Picture of Genomic Similarities and Differences.</title>
        <authorList>
            <person name="Dluhosova J."/>
            <person name="Istvanek J."/>
            <person name="Nedelnik J."/>
            <person name="Repkova J."/>
        </authorList>
    </citation>
    <scope>NUCLEOTIDE SEQUENCE [LARGE SCALE GENOMIC DNA]</scope>
    <source>
        <strain evidence="2">cv. 10/8</strain>
        <tissue evidence="1">Leaf</tissue>
    </source>
</reference>